<dbReference type="AlphaFoldDB" id="A0A0W8DBR9"/>
<evidence type="ECO:0000256" key="3">
    <source>
        <dbReference type="ARBA" id="ARBA00012744"/>
    </source>
</evidence>
<proteinExistence type="inferred from homology"/>
<feature type="chain" id="PRO_5006941469" description="beta-glucosidase" evidence="5">
    <location>
        <begin position="19"/>
        <end position="182"/>
    </location>
</feature>
<evidence type="ECO:0000256" key="5">
    <source>
        <dbReference type="SAM" id="SignalP"/>
    </source>
</evidence>
<evidence type="ECO:0000256" key="1">
    <source>
        <dbReference type="ARBA" id="ARBA00000448"/>
    </source>
</evidence>
<reference evidence="7 8" key="1">
    <citation type="submission" date="2015-11" db="EMBL/GenBank/DDBJ databases">
        <title>Genomes and virulence difference between two physiological races of Phytophthora nicotianae.</title>
        <authorList>
            <person name="Liu H."/>
            <person name="Ma X."/>
            <person name="Yu H."/>
            <person name="Fang D."/>
            <person name="Li Y."/>
            <person name="Wang X."/>
            <person name="Wang W."/>
            <person name="Dong Y."/>
            <person name="Xiao B."/>
        </authorList>
    </citation>
    <scope>NUCLEOTIDE SEQUENCE [LARGE SCALE GENOMIC DNA]</scope>
    <source>
        <strain evidence="8">race 1</strain>
    </source>
</reference>
<evidence type="ECO:0000259" key="6">
    <source>
        <dbReference type="SMART" id="SM01217"/>
    </source>
</evidence>
<evidence type="ECO:0000313" key="7">
    <source>
        <dbReference type="EMBL" id="KUF93612.1"/>
    </source>
</evidence>
<dbReference type="FunFam" id="2.60.40.10:FF:000731">
    <property type="entry name" value="Lysosomal beta glucosidase"/>
    <property type="match status" value="1"/>
</dbReference>
<name>A0A0W8DBR9_PHYNI</name>
<organism evidence="7 8">
    <name type="scientific">Phytophthora nicotianae</name>
    <name type="common">Potato buckeye rot agent</name>
    <name type="synonym">Phytophthora parasitica</name>
    <dbReference type="NCBI Taxonomy" id="4792"/>
    <lineage>
        <taxon>Eukaryota</taxon>
        <taxon>Sar</taxon>
        <taxon>Stramenopiles</taxon>
        <taxon>Oomycota</taxon>
        <taxon>Peronosporomycetes</taxon>
        <taxon>Peronosporales</taxon>
        <taxon>Peronosporaceae</taxon>
        <taxon>Phytophthora</taxon>
    </lineage>
</organism>
<keyword evidence="4" id="KW-0378">Hydrolase</keyword>
<dbReference type="GO" id="GO:0008422">
    <property type="term" value="F:beta-glucosidase activity"/>
    <property type="evidence" value="ECO:0007669"/>
    <property type="project" value="UniProtKB-EC"/>
</dbReference>
<dbReference type="InterPro" id="IPR026891">
    <property type="entry name" value="Fn3-like"/>
</dbReference>
<dbReference type="InterPro" id="IPR050288">
    <property type="entry name" value="Cellulose_deg_GH3"/>
</dbReference>
<dbReference type="Pfam" id="PF14310">
    <property type="entry name" value="Fn3-like"/>
    <property type="match status" value="1"/>
</dbReference>
<evidence type="ECO:0000256" key="2">
    <source>
        <dbReference type="ARBA" id="ARBA00005336"/>
    </source>
</evidence>
<evidence type="ECO:0000256" key="4">
    <source>
        <dbReference type="ARBA" id="ARBA00022801"/>
    </source>
</evidence>
<dbReference type="PANTHER" id="PTHR42715:SF10">
    <property type="entry name" value="BETA-GLUCOSIDASE"/>
    <property type="match status" value="1"/>
</dbReference>
<comment type="caution">
    <text evidence="7">The sequence shown here is derived from an EMBL/GenBank/DDBJ whole genome shotgun (WGS) entry which is preliminary data.</text>
</comment>
<dbReference type="EC" id="3.2.1.21" evidence="3"/>
<keyword evidence="5" id="KW-0732">Signal</keyword>
<dbReference type="PANTHER" id="PTHR42715">
    <property type="entry name" value="BETA-GLUCOSIDASE"/>
    <property type="match status" value="1"/>
</dbReference>
<feature type="domain" description="Fibronectin type III-like" evidence="6">
    <location>
        <begin position="85"/>
        <end position="159"/>
    </location>
</feature>
<dbReference type="EMBL" id="LNFP01000372">
    <property type="protein sequence ID" value="KUF93612.1"/>
    <property type="molecule type" value="Genomic_DNA"/>
</dbReference>
<accession>A0A0W8DBR9</accession>
<dbReference type="Gene3D" id="2.60.40.10">
    <property type="entry name" value="Immunoglobulins"/>
    <property type="match status" value="1"/>
</dbReference>
<dbReference type="InterPro" id="IPR013783">
    <property type="entry name" value="Ig-like_fold"/>
</dbReference>
<comment type="catalytic activity">
    <reaction evidence="1">
        <text>Hydrolysis of terminal, non-reducing beta-D-glucosyl residues with release of beta-D-glucose.</text>
        <dbReference type="EC" id="3.2.1.21"/>
    </reaction>
</comment>
<dbReference type="SMART" id="SM01217">
    <property type="entry name" value="Fn3_like"/>
    <property type="match status" value="1"/>
</dbReference>
<dbReference type="Proteomes" id="UP000054636">
    <property type="component" value="Unassembled WGS sequence"/>
</dbReference>
<feature type="signal peptide" evidence="5">
    <location>
        <begin position="1"/>
        <end position="18"/>
    </location>
</feature>
<sequence length="182" mass="20055">MARLAVILLAILASLVATEMPTDQHFQSRVEEMMSAMDLDAMLGQMAQLDYGAVTLSKTTIANTDEASLEVSVSVTNAGPIAGKETVMLFLIQPYREISVPEVKQLKKFTKIHLQPGETQDVSFTLTSEDWGMFDPQIGSGFRRIVEEGEYFAAVKPETDCNVYDKHAASKALCAQFTIQDK</sequence>
<protein>
    <recommendedName>
        <fullName evidence="3">beta-glucosidase</fullName>
        <ecNumber evidence="3">3.2.1.21</ecNumber>
    </recommendedName>
</protein>
<comment type="similarity">
    <text evidence="2">Belongs to the glycosyl hydrolase 3 family.</text>
</comment>
<gene>
    <name evidence="7" type="ORF">AM588_10006113</name>
</gene>
<evidence type="ECO:0000313" key="8">
    <source>
        <dbReference type="Proteomes" id="UP000054636"/>
    </source>
</evidence>